<dbReference type="AlphaFoldDB" id="A0A448WID7"/>
<evidence type="ECO:0000313" key="1">
    <source>
        <dbReference type="EMBL" id="VEL12532.1"/>
    </source>
</evidence>
<dbReference type="EMBL" id="CAAALY010015027">
    <property type="protein sequence ID" value="VEL12532.1"/>
    <property type="molecule type" value="Genomic_DNA"/>
</dbReference>
<evidence type="ECO:0000313" key="2">
    <source>
        <dbReference type="Proteomes" id="UP000784294"/>
    </source>
</evidence>
<protein>
    <submittedName>
        <fullName evidence="1">Uncharacterized protein</fullName>
    </submittedName>
</protein>
<gene>
    <name evidence="1" type="ORF">PXEA_LOCUS5972</name>
</gene>
<accession>A0A448WID7</accession>
<comment type="caution">
    <text evidence="1">The sequence shown here is derived from an EMBL/GenBank/DDBJ whole genome shotgun (WGS) entry which is preliminary data.</text>
</comment>
<organism evidence="1 2">
    <name type="scientific">Protopolystoma xenopodis</name>
    <dbReference type="NCBI Taxonomy" id="117903"/>
    <lineage>
        <taxon>Eukaryota</taxon>
        <taxon>Metazoa</taxon>
        <taxon>Spiralia</taxon>
        <taxon>Lophotrochozoa</taxon>
        <taxon>Platyhelminthes</taxon>
        <taxon>Monogenea</taxon>
        <taxon>Polyopisthocotylea</taxon>
        <taxon>Polystomatidea</taxon>
        <taxon>Polystomatidae</taxon>
        <taxon>Protopolystoma</taxon>
    </lineage>
</organism>
<name>A0A448WID7_9PLAT</name>
<reference evidence="1" key="1">
    <citation type="submission" date="2018-11" db="EMBL/GenBank/DDBJ databases">
        <authorList>
            <consortium name="Pathogen Informatics"/>
        </authorList>
    </citation>
    <scope>NUCLEOTIDE SEQUENCE</scope>
</reference>
<dbReference type="Proteomes" id="UP000784294">
    <property type="component" value="Unassembled WGS sequence"/>
</dbReference>
<proteinExistence type="predicted"/>
<keyword evidence="2" id="KW-1185">Reference proteome</keyword>
<sequence length="130" mass="14455">MTTSEKLRYPVPVHRSEVFLPCEVRLQLADLGIREGGSSLSSPPKDHLQSVLCPVPIRRNRLPPKTNYVLEIPRLGNDSACLQSDQQKIMGKAVWMNWPCRPVTGKHDRPTCSSVICVLCPLVPLSGVSR</sequence>